<keyword evidence="3" id="KW-0479">Metal-binding</keyword>
<feature type="domain" description="Cyclic nucleotide-binding" evidence="7">
    <location>
        <begin position="360"/>
        <end position="478"/>
    </location>
</feature>
<gene>
    <name evidence="9" type="ORF">ABFZ84_11990</name>
</gene>
<dbReference type="Pfam" id="PF00027">
    <property type="entry name" value="cNMP_binding"/>
    <property type="match status" value="2"/>
</dbReference>
<dbReference type="InterPro" id="IPR017900">
    <property type="entry name" value="4Fe4S_Fe_S_CS"/>
</dbReference>
<dbReference type="InterPro" id="IPR050294">
    <property type="entry name" value="RnfB_subfamily"/>
</dbReference>
<evidence type="ECO:0000256" key="3">
    <source>
        <dbReference type="ARBA" id="ARBA00022723"/>
    </source>
</evidence>
<name>A0ABV3Z622_9PROT</name>
<protein>
    <submittedName>
        <fullName evidence="9">Cyclic nucleotide-binding domain-containing protein</fullName>
    </submittedName>
</protein>
<dbReference type="SUPFAM" id="SSF51206">
    <property type="entry name" value="cAMP-binding domain-like"/>
    <property type="match status" value="2"/>
</dbReference>
<organism evidence="9 10">
    <name type="scientific">Hyphococcus lacteus</name>
    <dbReference type="NCBI Taxonomy" id="3143536"/>
    <lineage>
        <taxon>Bacteria</taxon>
        <taxon>Pseudomonadati</taxon>
        <taxon>Pseudomonadota</taxon>
        <taxon>Alphaproteobacteria</taxon>
        <taxon>Parvularculales</taxon>
        <taxon>Parvularculaceae</taxon>
        <taxon>Hyphococcus</taxon>
    </lineage>
</organism>
<feature type="domain" description="Cyclic nucleotide-binding" evidence="7">
    <location>
        <begin position="484"/>
        <end position="594"/>
    </location>
</feature>
<feature type="domain" description="4Fe-4S ferredoxin-type" evidence="8">
    <location>
        <begin position="642"/>
        <end position="674"/>
    </location>
</feature>
<keyword evidence="2" id="KW-0004">4Fe-4S</keyword>
<dbReference type="InterPro" id="IPR036188">
    <property type="entry name" value="FAD/NAD-bd_sf"/>
</dbReference>
<dbReference type="Gene3D" id="2.60.120.10">
    <property type="entry name" value="Jelly Rolls"/>
    <property type="match status" value="2"/>
</dbReference>
<evidence type="ECO:0000256" key="1">
    <source>
        <dbReference type="ARBA" id="ARBA00022448"/>
    </source>
</evidence>
<dbReference type="InterPro" id="IPR000595">
    <property type="entry name" value="cNMP-bd_dom"/>
</dbReference>
<dbReference type="SUPFAM" id="SSF51905">
    <property type="entry name" value="FAD/NAD(P)-binding domain"/>
    <property type="match status" value="1"/>
</dbReference>
<dbReference type="PANTHER" id="PTHR42859">
    <property type="entry name" value="OXIDOREDUCTASE"/>
    <property type="match status" value="1"/>
</dbReference>
<dbReference type="RefSeq" id="WP_369314581.1">
    <property type="nucleotide sequence ID" value="NZ_JBEHZE010000001.1"/>
</dbReference>
<dbReference type="CDD" id="cd16367">
    <property type="entry name" value="DMSOR_beta_like"/>
    <property type="match status" value="1"/>
</dbReference>
<evidence type="ECO:0000259" key="7">
    <source>
        <dbReference type="PROSITE" id="PS50042"/>
    </source>
</evidence>
<evidence type="ECO:0000259" key="8">
    <source>
        <dbReference type="PROSITE" id="PS51379"/>
    </source>
</evidence>
<dbReference type="PROSITE" id="PS00198">
    <property type="entry name" value="4FE4S_FER_1"/>
    <property type="match status" value="1"/>
</dbReference>
<proteinExistence type="predicted"/>
<dbReference type="SMART" id="SM00100">
    <property type="entry name" value="cNMP"/>
    <property type="match status" value="2"/>
</dbReference>
<sequence>MLEKVKIAIVGSGPAGLSAAGRAAARGLSHVLLEKTSHLSDTIFKYQRGKYIMSTPDQLPLRSDIAFEAGSRESIIDRWDVDAADLKTNVKLNSDVIAIEGHEGEFTLTLASGEIIAAEYVILAVGVQGNPNKLKNPGTDQPWVQYQLDDPKEYYDENVIVIGGGDAGIENALGLANPEQGNVVTLLQRSDGFPRSKEANVQALYAARDAGQLDFITEASLIRIEQGGSGESLWVAVVDTKDGEARLPCDRIIARLGAAPPRKFVEAAGVEFTGPDREAFPVLTPRYESTVPGLYIIGALAGFPLIKHCMNQGHDVVEFISGNTDLQPPDTPLLEELFKAAPQKRSVEEWLEHIRSRVDVLTDVSPLQMREFLLASTIHYKKSGDLVVKRNDIGSSVFAIVDGSVAVEVDAKDKRKTVPIAGGNIFGELGLISGRRRTATVRAAEPTMLLEIPRNATLKLMASVPGVKRRMERISTERQVGQIFGQLLPRKAIDEILDGAELLHFKAGEALINEGERSTDIYIIRSGSVVVEKHIGGKDVFLSYVLAGNYVGEMALFYEGLRTATVRAAIKSDVVRLPGAIFERLLSENPDLYKSVEGLVADRRKLNDYIEAKREGFSSVVDMHTSVARFLLEEQGLSEATDALVIDETLCVGCDNCEKACADVHEGISRLDREAGNSYAFIHVPTSCRHCEHPHCMTDCPPDAIHRGPDGEVFIDDKCIGCGNCQRYCPYGVIQMEAVPPKKPSLLSWLAFGIGPGPGQPDKDWIDDHRKGNEKPPKQAVKCDMCSGIKGGPACVRACPTGAAMRISPDDYLSLAGEGSE</sequence>
<dbReference type="InterPro" id="IPR018490">
    <property type="entry name" value="cNMP-bd_dom_sf"/>
</dbReference>
<dbReference type="Gene3D" id="3.50.50.60">
    <property type="entry name" value="FAD/NAD(P)-binding domain"/>
    <property type="match status" value="2"/>
</dbReference>
<dbReference type="PROSITE" id="PS50042">
    <property type="entry name" value="CNMP_BINDING_3"/>
    <property type="match status" value="2"/>
</dbReference>
<evidence type="ECO:0000256" key="2">
    <source>
        <dbReference type="ARBA" id="ARBA00022485"/>
    </source>
</evidence>
<feature type="domain" description="4Fe-4S ferredoxin-type" evidence="8">
    <location>
        <begin position="679"/>
        <end position="710"/>
    </location>
</feature>
<dbReference type="PRINTS" id="PR00368">
    <property type="entry name" value="FADPNR"/>
</dbReference>
<dbReference type="PROSITE" id="PS51379">
    <property type="entry name" value="4FE4S_FER_2"/>
    <property type="match status" value="4"/>
</dbReference>
<dbReference type="PANTHER" id="PTHR42859:SF10">
    <property type="entry name" value="DIMETHYLSULFOXIDE REDUCTASE CHAIN B"/>
    <property type="match status" value="1"/>
</dbReference>
<dbReference type="EMBL" id="JBEHZE010000001">
    <property type="protein sequence ID" value="MEX6634266.1"/>
    <property type="molecule type" value="Genomic_DNA"/>
</dbReference>
<keyword evidence="6" id="KW-0411">Iron-sulfur</keyword>
<evidence type="ECO:0000313" key="10">
    <source>
        <dbReference type="Proteomes" id="UP001560685"/>
    </source>
</evidence>
<accession>A0ABV3Z622</accession>
<dbReference type="InterPro" id="IPR017896">
    <property type="entry name" value="4Fe4S_Fe-S-bd"/>
</dbReference>
<dbReference type="InterPro" id="IPR014710">
    <property type="entry name" value="RmlC-like_jellyroll"/>
</dbReference>
<dbReference type="Pfam" id="PF13247">
    <property type="entry name" value="Fer4_11"/>
    <property type="match status" value="1"/>
</dbReference>
<dbReference type="Pfam" id="PF13738">
    <property type="entry name" value="Pyr_redox_3"/>
    <property type="match status" value="1"/>
</dbReference>
<evidence type="ECO:0000313" key="9">
    <source>
        <dbReference type="EMBL" id="MEX6634266.1"/>
    </source>
</evidence>
<evidence type="ECO:0000256" key="5">
    <source>
        <dbReference type="ARBA" id="ARBA00023004"/>
    </source>
</evidence>
<evidence type="ECO:0000256" key="6">
    <source>
        <dbReference type="ARBA" id="ARBA00023014"/>
    </source>
</evidence>
<dbReference type="SUPFAM" id="SSF54862">
    <property type="entry name" value="4Fe-4S ferredoxins"/>
    <property type="match status" value="1"/>
</dbReference>
<feature type="domain" description="4Fe-4S ferredoxin-type" evidence="8">
    <location>
        <begin position="777"/>
        <end position="810"/>
    </location>
</feature>
<comment type="caution">
    <text evidence="9">The sequence shown here is derived from an EMBL/GenBank/DDBJ whole genome shotgun (WGS) entry which is preliminary data.</text>
</comment>
<dbReference type="InterPro" id="IPR018488">
    <property type="entry name" value="cNMP-bd_CS"/>
</dbReference>
<dbReference type="PROSITE" id="PS00889">
    <property type="entry name" value="CNMP_BINDING_2"/>
    <property type="match status" value="2"/>
</dbReference>
<dbReference type="PRINTS" id="PR00469">
    <property type="entry name" value="PNDRDTASEII"/>
</dbReference>
<keyword evidence="5" id="KW-0408">Iron</keyword>
<keyword evidence="10" id="KW-1185">Reference proteome</keyword>
<dbReference type="Gene3D" id="3.30.70.20">
    <property type="match status" value="2"/>
</dbReference>
<keyword evidence="4" id="KW-0249">Electron transport</keyword>
<reference evidence="9 10" key="1">
    <citation type="submission" date="2024-05" db="EMBL/GenBank/DDBJ databases">
        <title>Three bacterial strains, DH-69, EH-24, and ECK-19 isolated from coastal sediments.</title>
        <authorList>
            <person name="Ye Y.-Q."/>
            <person name="Du Z.-J."/>
        </authorList>
    </citation>
    <scope>NUCLEOTIDE SEQUENCE [LARGE SCALE GENOMIC DNA]</scope>
    <source>
        <strain evidence="9 10">ECK-19</strain>
    </source>
</reference>
<evidence type="ECO:0000256" key="4">
    <source>
        <dbReference type="ARBA" id="ARBA00022982"/>
    </source>
</evidence>
<dbReference type="Proteomes" id="UP001560685">
    <property type="component" value="Unassembled WGS sequence"/>
</dbReference>
<keyword evidence="1" id="KW-0813">Transport</keyword>
<dbReference type="CDD" id="cd00038">
    <property type="entry name" value="CAP_ED"/>
    <property type="match status" value="2"/>
</dbReference>
<feature type="domain" description="4Fe-4S ferredoxin-type" evidence="8">
    <location>
        <begin position="711"/>
        <end position="739"/>
    </location>
</feature>